<dbReference type="InterPro" id="IPR036890">
    <property type="entry name" value="HATPase_C_sf"/>
</dbReference>
<dbReference type="InterPro" id="IPR005467">
    <property type="entry name" value="His_kinase_dom"/>
</dbReference>
<dbReference type="EMBL" id="JBHSMF010000006">
    <property type="protein sequence ID" value="MFC5498102.1"/>
    <property type="molecule type" value="Genomic_DNA"/>
</dbReference>
<name>A0ABW0NDP4_9BURK</name>
<evidence type="ECO:0000256" key="5">
    <source>
        <dbReference type="ARBA" id="ARBA00022777"/>
    </source>
</evidence>
<reference evidence="9" key="1">
    <citation type="journal article" date="2019" name="Int. J. Syst. Evol. Microbiol.">
        <title>The Global Catalogue of Microorganisms (GCM) 10K type strain sequencing project: providing services to taxonomists for standard genome sequencing and annotation.</title>
        <authorList>
            <consortium name="The Broad Institute Genomics Platform"/>
            <consortium name="The Broad Institute Genome Sequencing Center for Infectious Disease"/>
            <person name="Wu L."/>
            <person name="Ma J."/>
        </authorList>
    </citation>
    <scope>NUCLEOTIDE SEQUENCE [LARGE SCALE GENOMIC DNA]</scope>
    <source>
        <strain evidence="9">CCUG 57401</strain>
    </source>
</reference>
<dbReference type="InterPro" id="IPR004358">
    <property type="entry name" value="Sig_transdc_His_kin-like_C"/>
</dbReference>
<evidence type="ECO:0000313" key="8">
    <source>
        <dbReference type="EMBL" id="MFC5498102.1"/>
    </source>
</evidence>
<dbReference type="PRINTS" id="PR00344">
    <property type="entry name" value="BCTRLSENSOR"/>
</dbReference>
<comment type="caution">
    <text evidence="8">The sequence shown here is derived from an EMBL/GenBank/DDBJ whole genome shotgun (WGS) entry which is preliminary data.</text>
</comment>
<proteinExistence type="predicted"/>
<dbReference type="Pfam" id="PF02518">
    <property type="entry name" value="HATPase_c"/>
    <property type="match status" value="1"/>
</dbReference>
<keyword evidence="9" id="KW-1185">Reference proteome</keyword>
<dbReference type="GO" id="GO:0016301">
    <property type="term" value="F:kinase activity"/>
    <property type="evidence" value="ECO:0007669"/>
    <property type="project" value="UniProtKB-KW"/>
</dbReference>
<feature type="domain" description="Histidine kinase" evidence="7">
    <location>
        <begin position="164"/>
        <end position="374"/>
    </location>
</feature>
<accession>A0ABW0NDP4</accession>
<sequence length="376" mass="40414">MHRFLTNNRDELIARCKAKVAERPRRAATSQQLMNGIPLFIEQLTRTLQAEEDGEAWESLRISGASSGDAASLSEIGVTATAHGKELLNLGYTVDQVVHDYGDLCQAITELAVERDAAFAIDEFRTLNRCLDNAIADAVSSYSAERDASISIIRSAESNQRLGYLVHDLRSSIGTATLALSALDQGTLPVSGATGSILKRCMAALTGLVDRAMAEVQLKHSIPMQGETFSVATMIAEARDSAALDADRRGLPFDVPEVDPALGIRGNREQLLAALGKLLNNAFKFTQPQTKVTLQVHSAASRVFIDVRDHCGGLSPGDEERMFAPFSKRRGDKAALGIGLAMAKASVEADDGVLTVRDVPGRGCVFTISLPLHTLR</sequence>
<dbReference type="PANTHER" id="PTHR44936:SF10">
    <property type="entry name" value="SENSOR PROTEIN RSTB"/>
    <property type="match status" value="1"/>
</dbReference>
<keyword evidence="4" id="KW-0547">Nucleotide-binding</keyword>
<protein>
    <recommendedName>
        <fullName evidence="2">histidine kinase</fullName>
        <ecNumber evidence="2">2.7.13.3</ecNumber>
    </recommendedName>
</protein>
<organism evidence="8 9">
    <name type="scientific">Caenimonas terrae</name>
    <dbReference type="NCBI Taxonomy" id="696074"/>
    <lineage>
        <taxon>Bacteria</taxon>
        <taxon>Pseudomonadati</taxon>
        <taxon>Pseudomonadota</taxon>
        <taxon>Betaproteobacteria</taxon>
        <taxon>Burkholderiales</taxon>
        <taxon>Comamonadaceae</taxon>
        <taxon>Caenimonas</taxon>
    </lineage>
</organism>
<dbReference type="EC" id="2.7.13.3" evidence="2"/>
<evidence type="ECO:0000256" key="6">
    <source>
        <dbReference type="ARBA" id="ARBA00022840"/>
    </source>
</evidence>
<evidence type="ECO:0000313" key="9">
    <source>
        <dbReference type="Proteomes" id="UP001596037"/>
    </source>
</evidence>
<dbReference type="SUPFAM" id="SSF55874">
    <property type="entry name" value="ATPase domain of HSP90 chaperone/DNA topoisomerase II/histidine kinase"/>
    <property type="match status" value="1"/>
</dbReference>
<dbReference type="RefSeq" id="WP_376850164.1">
    <property type="nucleotide sequence ID" value="NZ_JBHSMF010000006.1"/>
</dbReference>
<evidence type="ECO:0000256" key="2">
    <source>
        <dbReference type="ARBA" id="ARBA00012438"/>
    </source>
</evidence>
<dbReference type="PROSITE" id="PS50109">
    <property type="entry name" value="HIS_KIN"/>
    <property type="match status" value="1"/>
</dbReference>
<dbReference type="Proteomes" id="UP001596037">
    <property type="component" value="Unassembled WGS sequence"/>
</dbReference>
<keyword evidence="3" id="KW-0808">Transferase</keyword>
<dbReference type="Gene3D" id="3.30.565.10">
    <property type="entry name" value="Histidine kinase-like ATPase, C-terminal domain"/>
    <property type="match status" value="1"/>
</dbReference>
<comment type="catalytic activity">
    <reaction evidence="1">
        <text>ATP + protein L-histidine = ADP + protein N-phospho-L-histidine.</text>
        <dbReference type="EC" id="2.7.13.3"/>
    </reaction>
</comment>
<evidence type="ECO:0000256" key="3">
    <source>
        <dbReference type="ARBA" id="ARBA00022679"/>
    </source>
</evidence>
<evidence type="ECO:0000256" key="1">
    <source>
        <dbReference type="ARBA" id="ARBA00000085"/>
    </source>
</evidence>
<keyword evidence="6" id="KW-0067">ATP-binding</keyword>
<gene>
    <name evidence="8" type="ORF">ACFPOE_11200</name>
</gene>
<evidence type="ECO:0000256" key="4">
    <source>
        <dbReference type="ARBA" id="ARBA00022741"/>
    </source>
</evidence>
<dbReference type="PANTHER" id="PTHR44936">
    <property type="entry name" value="SENSOR PROTEIN CREC"/>
    <property type="match status" value="1"/>
</dbReference>
<keyword evidence="5 8" id="KW-0418">Kinase</keyword>
<dbReference type="InterPro" id="IPR050980">
    <property type="entry name" value="2C_sensor_his_kinase"/>
</dbReference>
<dbReference type="InterPro" id="IPR003594">
    <property type="entry name" value="HATPase_dom"/>
</dbReference>
<dbReference type="SMART" id="SM00387">
    <property type="entry name" value="HATPase_c"/>
    <property type="match status" value="1"/>
</dbReference>
<evidence type="ECO:0000259" key="7">
    <source>
        <dbReference type="PROSITE" id="PS50109"/>
    </source>
</evidence>